<dbReference type="GO" id="GO:0031422">
    <property type="term" value="C:RecQ family helicase-topoisomerase III complex"/>
    <property type="evidence" value="ECO:0007669"/>
    <property type="project" value="TreeGrafter"/>
</dbReference>
<sequence>MSSRCPFLLQYFGDRHILLKDEWLNSVIDFLHHRLPQSTSFSDDRFASLVLDQWTCSNIEDTSFPVFGNHGFDANVQKQHLRGPIVCQVNGIIDVGSPYYQQFINLSGGGKKEDNSGFEKVFHEKEDDSDQKPSRLLKLAITDGESSLIAIEFWKCRHLSLHCKPGTKILIEPPCDIRRGTFLLKPNNCKILGGEVLPQLSRYLPLHQYARMLQIKDFKPTSYTNKNNIVAARESSAAVIRNDISSASTSSVSSSAVSRPSLPAGPSSMISRYFMKKPTPCTPSTSKAPEMREISPDVMADTGFDENDFENEDSEFQNHRHSTPKKQAENRRVSKDSVLVSSLLSRIQDDNEEFETSRRVPMKSPKKRNSITTTPTDPVCRVSGMLTSRRVNPMDELLENMIEKGEEPVSCTEKTVSRNPFLAQSQPPLKKVKIEEDSDDDDIQIIELVTPPPVDKKQKSPECNIKKREKGEEEDDLSEEEKAAVKAFSALKLSPLTENIKKMRFSVGSKRFQLLAYIEDIAEPLRVVDNLWTMKVKLRDETSLVEAFIDNQTLQNLIGYTCEEAMAVRKSSDLEKRKDGKRRLEALEQQLQRLDLVFEVMFRTINSKINSSYNPISDALIASIDGFILKHRLSLGLSFQKKNFSSSSFGKGRSS</sequence>
<evidence type="ECO:0000313" key="8">
    <source>
        <dbReference type="Proteomes" id="UP000008068"/>
    </source>
</evidence>
<keyword evidence="8" id="KW-1185">Reference proteome</keyword>
<evidence type="ECO:0000313" key="7">
    <source>
        <dbReference type="EMBL" id="EGT57284.1"/>
    </source>
</evidence>
<feature type="domain" description="RecQ mediated genome instability protein 1 OB-fold" evidence="4">
    <location>
        <begin position="77"/>
        <end position="196"/>
    </location>
</feature>
<dbReference type="InParanoid" id="G0PI32"/>
<dbReference type="Gene3D" id="2.40.50.770">
    <property type="entry name" value="RecQ-mediated genome instability protein Rmi1, C-terminal domain"/>
    <property type="match status" value="1"/>
</dbReference>
<feature type="domain" description="RMI1 N-terminal" evidence="6">
    <location>
        <begin position="14"/>
        <end position="62"/>
    </location>
</feature>
<feature type="compositionally biased region" description="Basic and acidic residues" evidence="3">
    <location>
        <begin position="454"/>
        <end position="471"/>
    </location>
</feature>
<feature type="domain" description="RecQ-mediated genome instability protein 1 C-terminal OB-fold" evidence="5">
    <location>
        <begin position="510"/>
        <end position="607"/>
    </location>
</feature>
<dbReference type="SMART" id="SM01161">
    <property type="entry name" value="DUF1767"/>
    <property type="match status" value="1"/>
</dbReference>
<dbReference type="AlphaFoldDB" id="G0PI32"/>
<evidence type="ECO:0000256" key="1">
    <source>
        <dbReference type="ARBA" id="ARBA00006395"/>
    </source>
</evidence>
<dbReference type="STRING" id="135651.G0PI32"/>
<evidence type="ECO:0000259" key="5">
    <source>
        <dbReference type="Pfam" id="PF16099"/>
    </source>
</evidence>
<dbReference type="PANTHER" id="PTHR14790:SF15">
    <property type="entry name" value="RECQ-MEDIATED GENOME INSTABILITY PROTEIN 1"/>
    <property type="match status" value="1"/>
</dbReference>
<evidence type="ECO:0000256" key="2">
    <source>
        <dbReference type="ARBA" id="ARBA00018987"/>
    </source>
</evidence>
<dbReference type="InterPro" id="IPR049363">
    <property type="entry name" value="RMI1_N"/>
</dbReference>
<evidence type="ECO:0000256" key="3">
    <source>
        <dbReference type="SAM" id="MobiDB-lite"/>
    </source>
</evidence>
<feature type="region of interest" description="Disordered" evidence="3">
    <location>
        <begin position="452"/>
        <end position="479"/>
    </location>
</feature>
<dbReference type="OrthoDB" id="341511at2759"/>
<dbReference type="PANTHER" id="PTHR14790">
    <property type="entry name" value="RECQ-MEDIATED GENOME INSTABILITY PROTEIN 1 RMI1"/>
    <property type="match status" value="1"/>
</dbReference>
<protein>
    <recommendedName>
        <fullName evidence="2">RecQ-mediated genome instability protein 1</fullName>
    </recommendedName>
</protein>
<accession>G0PI32</accession>
<name>G0PI32_CAEBE</name>
<feature type="compositionally biased region" description="Acidic residues" evidence="3">
    <location>
        <begin position="303"/>
        <end position="315"/>
    </location>
</feature>
<dbReference type="GO" id="GO:0000712">
    <property type="term" value="P:resolution of meiotic recombination intermediates"/>
    <property type="evidence" value="ECO:0007669"/>
    <property type="project" value="TreeGrafter"/>
</dbReference>
<dbReference type="Pfam" id="PF16099">
    <property type="entry name" value="RMI1_C"/>
    <property type="match status" value="1"/>
</dbReference>
<dbReference type="InterPro" id="IPR013894">
    <property type="entry name" value="RMI1_OB"/>
</dbReference>
<dbReference type="GO" id="GO:0000166">
    <property type="term" value="F:nucleotide binding"/>
    <property type="evidence" value="ECO:0007669"/>
    <property type="project" value="InterPro"/>
</dbReference>
<gene>
    <name evidence="7" type="ORF">CAEBREN_28385</name>
</gene>
<organism evidence="8">
    <name type="scientific">Caenorhabditis brenneri</name>
    <name type="common">Nematode worm</name>
    <dbReference type="NCBI Taxonomy" id="135651"/>
    <lineage>
        <taxon>Eukaryota</taxon>
        <taxon>Metazoa</taxon>
        <taxon>Ecdysozoa</taxon>
        <taxon>Nematoda</taxon>
        <taxon>Chromadorea</taxon>
        <taxon>Rhabditida</taxon>
        <taxon>Rhabditina</taxon>
        <taxon>Rhabditomorpha</taxon>
        <taxon>Rhabditoidea</taxon>
        <taxon>Rhabditidae</taxon>
        <taxon>Peloderinae</taxon>
        <taxon>Caenorhabditis</taxon>
    </lineage>
</organism>
<reference evidence="8" key="1">
    <citation type="submission" date="2011-07" db="EMBL/GenBank/DDBJ databases">
        <authorList>
            <consortium name="Caenorhabditis brenneri Sequencing and Analysis Consortium"/>
            <person name="Wilson R.K."/>
        </authorList>
    </citation>
    <scope>NUCLEOTIDE SEQUENCE [LARGE SCALE GENOMIC DNA]</scope>
    <source>
        <strain evidence="8">PB2801</strain>
    </source>
</reference>
<evidence type="ECO:0000259" key="6">
    <source>
        <dbReference type="Pfam" id="PF21000"/>
    </source>
</evidence>
<evidence type="ECO:0000259" key="4">
    <source>
        <dbReference type="Pfam" id="PF08585"/>
    </source>
</evidence>
<dbReference type="eggNOG" id="KOG3683">
    <property type="taxonomic scope" value="Eukaryota"/>
</dbReference>
<dbReference type="Pfam" id="PF08585">
    <property type="entry name" value="RMI1_N_C"/>
    <property type="match status" value="1"/>
</dbReference>
<dbReference type="FunCoup" id="G0PI32">
    <property type="interactions" value="1696"/>
</dbReference>
<feature type="region of interest" description="Disordered" evidence="3">
    <location>
        <begin position="352"/>
        <end position="381"/>
    </location>
</feature>
<feature type="compositionally biased region" description="Basic residues" evidence="3">
    <location>
        <begin position="360"/>
        <end position="369"/>
    </location>
</feature>
<dbReference type="EMBL" id="GL380530">
    <property type="protein sequence ID" value="EGT57284.1"/>
    <property type="molecule type" value="Genomic_DNA"/>
</dbReference>
<dbReference type="GO" id="GO:0000724">
    <property type="term" value="P:double-strand break repair via homologous recombination"/>
    <property type="evidence" value="ECO:0007669"/>
    <property type="project" value="TreeGrafter"/>
</dbReference>
<proteinExistence type="inferred from homology"/>
<comment type="similarity">
    <text evidence="1">Belongs to the RMI1 family.</text>
</comment>
<dbReference type="InterPro" id="IPR042470">
    <property type="entry name" value="RMI1_N_C_sf"/>
</dbReference>
<dbReference type="Proteomes" id="UP000008068">
    <property type="component" value="Unassembled WGS sequence"/>
</dbReference>
<dbReference type="InterPro" id="IPR032199">
    <property type="entry name" value="RMI1_C"/>
</dbReference>
<dbReference type="HOGENOM" id="CLU_031822_0_0_1"/>
<feature type="region of interest" description="Disordered" evidence="3">
    <location>
        <begin position="300"/>
        <end position="334"/>
    </location>
</feature>
<dbReference type="Pfam" id="PF21000">
    <property type="entry name" value="RMI1_N_N"/>
    <property type="match status" value="1"/>
</dbReference>
<dbReference type="GO" id="GO:0016604">
    <property type="term" value="C:nuclear body"/>
    <property type="evidence" value="ECO:0007669"/>
    <property type="project" value="TreeGrafter"/>
</dbReference>